<proteinExistence type="predicted"/>
<accession>A0A0G1Y7B1</accession>
<evidence type="ECO:0000313" key="1">
    <source>
        <dbReference type="EMBL" id="KKW10752.1"/>
    </source>
</evidence>
<organism evidence="1 2">
    <name type="scientific">Candidatus Gottesmanbacteria bacterium GW2011_GWB1_49_7</name>
    <dbReference type="NCBI Taxonomy" id="1618448"/>
    <lineage>
        <taxon>Bacteria</taxon>
        <taxon>Candidatus Gottesmaniibacteriota</taxon>
    </lineage>
</organism>
<dbReference type="AlphaFoldDB" id="A0A0G1Y7B1"/>
<evidence type="ECO:0000313" key="2">
    <source>
        <dbReference type="Proteomes" id="UP000034588"/>
    </source>
</evidence>
<gene>
    <name evidence="1" type="ORF">UY48_C0031G0006</name>
</gene>
<sequence length="52" mass="5875">MEDEDDVTNTLALTLAVVFGDDLPGEEDDEDFWETRATMLIDELEQRGVMIA</sequence>
<dbReference type="Proteomes" id="UP000034588">
    <property type="component" value="Unassembled WGS sequence"/>
</dbReference>
<protein>
    <submittedName>
        <fullName evidence="1">Uncharacterized protein</fullName>
    </submittedName>
</protein>
<dbReference type="EMBL" id="LCQD01000031">
    <property type="protein sequence ID" value="KKW10752.1"/>
    <property type="molecule type" value="Genomic_DNA"/>
</dbReference>
<reference evidence="1 2" key="1">
    <citation type="journal article" date="2015" name="Nature">
        <title>rRNA introns, odd ribosomes, and small enigmatic genomes across a large radiation of phyla.</title>
        <authorList>
            <person name="Brown C.T."/>
            <person name="Hug L.A."/>
            <person name="Thomas B.C."/>
            <person name="Sharon I."/>
            <person name="Castelle C.J."/>
            <person name="Singh A."/>
            <person name="Wilkins M.J."/>
            <person name="Williams K.H."/>
            <person name="Banfield J.F."/>
        </authorList>
    </citation>
    <scope>NUCLEOTIDE SEQUENCE [LARGE SCALE GENOMIC DNA]</scope>
</reference>
<name>A0A0G1Y7B1_9BACT</name>
<comment type="caution">
    <text evidence="1">The sequence shown here is derived from an EMBL/GenBank/DDBJ whole genome shotgun (WGS) entry which is preliminary data.</text>
</comment>